<dbReference type="PANTHER" id="PTHR15672">
    <property type="entry name" value="CAMP-REGULATED PHOSPHOPROTEIN 21 RELATED R3H DOMAIN CONTAINING PROTEIN"/>
    <property type="match status" value="1"/>
</dbReference>
<feature type="compositionally biased region" description="Low complexity" evidence="2">
    <location>
        <begin position="219"/>
        <end position="231"/>
    </location>
</feature>
<dbReference type="Gene3D" id="3.30.1370.50">
    <property type="entry name" value="R3H-like domain"/>
    <property type="match status" value="1"/>
</dbReference>
<sequence length="495" mass="55423">MEGSVVEDLGAPESWEVAGLDEAMNRLMLSSNKDSKPQDLNDVSPLVSSASDASDKFSEDALNQVDQFLREALQNPRERLSILRMEQDVEKFIRDPIQQQLEFQQLPTSYLRLAAHRVAQHYSLQSMVLLDNNLPDGSGSRIIVRKTSECRLPQIRLADIPVSLPSEDGGVTKVAIKQRPQKRSQTANNANSNSAKSNSSKTVEERKEEYNRARARIFNSSINMSGSSSGKSESEPRMQDTPQHVPLVMPKVEDKSSVSDLHSGRGLIESSTSSSRTARSRPEKEPVGRYKPNNRVAIFRDREIDRKDPDYDRSYDRYMQRFDPGFGFTGGPYTIQPMYTPALNYNTEFPQLGAAHRPQISTEHQPRPLPQHLPGPWVAPSVPAGIGYGHPETIITPFNANHVGARSTSGIYLHSSQYPCQRPGMPFLHPHEHIHQPFSQSHQQQPDASFGLARPRSAGIENQGGLEWMDQFYGHLHHPFPPSLVAMEASPIHDE</sequence>
<evidence type="ECO:0000256" key="1">
    <source>
        <dbReference type="ARBA" id="ARBA00022553"/>
    </source>
</evidence>
<protein>
    <recommendedName>
        <fullName evidence="9">SUZ domain-containing protein</fullName>
    </recommendedName>
</protein>
<dbReference type="PANTHER" id="PTHR15672:SF8">
    <property type="entry name" value="PROTEIN ENCORE"/>
    <property type="match status" value="1"/>
</dbReference>
<reference evidence="8" key="1">
    <citation type="journal article" date="2020" name="Genome Biol.">
        <title>Gamete binning: chromosome-level and haplotype-resolved genome assembly enabled by high-throughput single-cell sequencing of gamete genomes.</title>
        <authorList>
            <person name="Campoy J.A."/>
            <person name="Sun H."/>
            <person name="Goel M."/>
            <person name="Jiao W.-B."/>
            <person name="Folz-Donahue K."/>
            <person name="Wang N."/>
            <person name="Rubio M."/>
            <person name="Liu C."/>
            <person name="Kukat C."/>
            <person name="Ruiz D."/>
            <person name="Huettel B."/>
            <person name="Schneeberger K."/>
        </authorList>
    </citation>
    <scope>NUCLEOTIDE SEQUENCE [LARGE SCALE GENOMIC DNA]</scope>
    <source>
        <strain evidence="8">cv. Rojo Pasion</strain>
    </source>
</reference>
<evidence type="ECO:0000259" key="3">
    <source>
        <dbReference type="PROSITE" id="PS51061"/>
    </source>
</evidence>
<evidence type="ECO:0008006" key="9">
    <source>
        <dbReference type="Google" id="ProtNLM"/>
    </source>
</evidence>
<name>A0A6J5WC24_PRUAR</name>
<dbReference type="Proteomes" id="UP000507245">
    <property type="component" value="Unassembled WGS sequence"/>
</dbReference>
<dbReference type="SUPFAM" id="SSF82708">
    <property type="entry name" value="R3H domain"/>
    <property type="match status" value="1"/>
</dbReference>
<dbReference type="SMART" id="SM00393">
    <property type="entry name" value="R3H"/>
    <property type="match status" value="1"/>
</dbReference>
<dbReference type="CDD" id="cd02642">
    <property type="entry name" value="R3H_encore_like"/>
    <property type="match status" value="1"/>
</dbReference>
<evidence type="ECO:0000256" key="2">
    <source>
        <dbReference type="SAM" id="MobiDB-lite"/>
    </source>
</evidence>
<dbReference type="PROSITE" id="PS51061">
    <property type="entry name" value="R3H"/>
    <property type="match status" value="1"/>
</dbReference>
<dbReference type="EMBL" id="CAEKDK010000002">
    <property type="protein sequence ID" value="CAB4268825.1"/>
    <property type="molecule type" value="Genomic_DNA"/>
</dbReference>
<feature type="region of interest" description="Disordered" evidence="2">
    <location>
        <begin position="176"/>
        <end position="291"/>
    </location>
</feature>
<organism evidence="6 8">
    <name type="scientific">Prunus armeniaca</name>
    <name type="common">Apricot</name>
    <name type="synonym">Armeniaca vulgaris</name>
    <dbReference type="NCBI Taxonomy" id="36596"/>
    <lineage>
        <taxon>Eukaryota</taxon>
        <taxon>Viridiplantae</taxon>
        <taxon>Streptophyta</taxon>
        <taxon>Embryophyta</taxon>
        <taxon>Tracheophyta</taxon>
        <taxon>Spermatophyta</taxon>
        <taxon>Magnoliopsida</taxon>
        <taxon>eudicotyledons</taxon>
        <taxon>Gunneridae</taxon>
        <taxon>Pentapetalae</taxon>
        <taxon>rosids</taxon>
        <taxon>fabids</taxon>
        <taxon>Rosales</taxon>
        <taxon>Rosaceae</taxon>
        <taxon>Amygdaloideae</taxon>
        <taxon>Amygdaleae</taxon>
        <taxon>Prunus</taxon>
    </lineage>
</organism>
<feature type="domain" description="SUZ" evidence="4">
    <location>
        <begin position="151"/>
        <end position="222"/>
    </location>
</feature>
<dbReference type="PROSITE" id="PS51673">
    <property type="entry name" value="SUZ"/>
    <property type="match status" value="1"/>
</dbReference>
<dbReference type="EMBL" id="CAEKKB010000002">
    <property type="protein sequence ID" value="CAB4299276.1"/>
    <property type="molecule type" value="Genomic_DNA"/>
</dbReference>
<dbReference type="GO" id="GO:0003676">
    <property type="term" value="F:nucleic acid binding"/>
    <property type="evidence" value="ECO:0007669"/>
    <property type="project" value="UniProtKB-UniRule"/>
</dbReference>
<feature type="compositionally biased region" description="Low complexity" evidence="2">
    <location>
        <begin position="187"/>
        <end position="201"/>
    </location>
</feature>
<feature type="domain" description="R3H" evidence="3">
    <location>
        <begin position="79"/>
        <end position="148"/>
    </location>
</feature>
<dbReference type="Proteomes" id="UP000507222">
    <property type="component" value="Unassembled WGS sequence"/>
</dbReference>
<keyword evidence="8" id="KW-1185">Reference proteome</keyword>
<accession>A0A6J5WC24</accession>
<feature type="region of interest" description="Disordered" evidence="2">
    <location>
        <begin position="31"/>
        <end position="52"/>
    </location>
</feature>
<keyword evidence="1" id="KW-0597">Phosphoprotein</keyword>
<dbReference type="AlphaFoldDB" id="A0A6J5WC24"/>
<evidence type="ECO:0000313" key="5">
    <source>
        <dbReference type="EMBL" id="CAB4268825.1"/>
    </source>
</evidence>
<dbReference type="InterPro" id="IPR001374">
    <property type="entry name" value="R3H_dom"/>
</dbReference>
<gene>
    <name evidence="5" type="ORF">CURHAP_LOCUS13267</name>
    <name evidence="6" type="ORF">ORAREDHAP_LOCUS13148</name>
</gene>
<evidence type="ECO:0000313" key="7">
    <source>
        <dbReference type="Proteomes" id="UP000507222"/>
    </source>
</evidence>
<evidence type="ECO:0000259" key="4">
    <source>
        <dbReference type="PROSITE" id="PS51673"/>
    </source>
</evidence>
<feature type="compositionally biased region" description="Basic and acidic residues" evidence="2">
    <location>
        <begin position="202"/>
        <end position="212"/>
    </location>
</feature>
<dbReference type="InterPro" id="IPR051937">
    <property type="entry name" value="R3H_domain_containing"/>
</dbReference>
<evidence type="ECO:0000313" key="6">
    <source>
        <dbReference type="EMBL" id="CAB4299276.1"/>
    </source>
</evidence>
<reference evidence="6 7" key="2">
    <citation type="submission" date="2020-05" db="EMBL/GenBank/DDBJ databases">
        <authorList>
            <person name="Campoy J."/>
            <person name="Schneeberger K."/>
            <person name="Spophaly S."/>
        </authorList>
    </citation>
    <scope>NUCLEOTIDE SEQUENCE [LARGE SCALE GENOMIC DNA]</scope>
    <source>
        <strain evidence="6">PruArmRojPasFocal</strain>
    </source>
</reference>
<proteinExistence type="predicted"/>
<dbReference type="Pfam" id="PF12752">
    <property type="entry name" value="SUZ"/>
    <property type="match status" value="1"/>
</dbReference>
<evidence type="ECO:0000313" key="8">
    <source>
        <dbReference type="Proteomes" id="UP000507245"/>
    </source>
</evidence>
<dbReference type="InterPro" id="IPR036867">
    <property type="entry name" value="R3H_dom_sf"/>
</dbReference>
<dbReference type="OrthoDB" id="278430at2759"/>
<dbReference type="Pfam" id="PF01424">
    <property type="entry name" value="R3H"/>
    <property type="match status" value="1"/>
</dbReference>
<dbReference type="InterPro" id="IPR024771">
    <property type="entry name" value="SUZ"/>
</dbReference>